<dbReference type="SUPFAM" id="SSF103473">
    <property type="entry name" value="MFS general substrate transporter"/>
    <property type="match status" value="1"/>
</dbReference>
<dbReference type="OrthoDB" id="6604526at2759"/>
<dbReference type="AlphaFoldDB" id="A0A6A4JBR2"/>
<protein>
    <recommendedName>
        <fullName evidence="5">Major facilitator superfamily (MFS) profile domain-containing protein</fullName>
    </recommendedName>
</protein>
<reference evidence="6" key="1">
    <citation type="journal article" date="2021" name="Mol. Ecol. Resour.">
        <title>Apolygus lucorum genome provides insights into omnivorousness and mesophyll feeding.</title>
        <authorList>
            <person name="Liu Y."/>
            <person name="Liu H."/>
            <person name="Wang H."/>
            <person name="Huang T."/>
            <person name="Liu B."/>
            <person name="Yang B."/>
            <person name="Yin L."/>
            <person name="Li B."/>
            <person name="Zhang Y."/>
            <person name="Zhang S."/>
            <person name="Jiang F."/>
            <person name="Zhang X."/>
            <person name="Ren Y."/>
            <person name="Wang B."/>
            <person name="Wang S."/>
            <person name="Lu Y."/>
            <person name="Wu K."/>
            <person name="Fan W."/>
            <person name="Wang G."/>
        </authorList>
    </citation>
    <scope>NUCLEOTIDE SEQUENCE</scope>
    <source>
        <strain evidence="6">12Hb</strain>
    </source>
</reference>
<gene>
    <name evidence="6" type="ORF">GE061_004810</name>
</gene>
<dbReference type="PROSITE" id="PS50850">
    <property type="entry name" value="MFS"/>
    <property type="match status" value="1"/>
</dbReference>
<dbReference type="InterPro" id="IPR050549">
    <property type="entry name" value="MFS_Trehalose_Transporter"/>
</dbReference>
<evidence type="ECO:0000256" key="2">
    <source>
        <dbReference type="ARBA" id="ARBA00022692"/>
    </source>
</evidence>
<proteinExistence type="predicted"/>
<name>A0A6A4JBR2_APOLU</name>
<keyword evidence="7" id="KW-1185">Reference proteome</keyword>
<dbReference type="Gene3D" id="1.20.1250.20">
    <property type="entry name" value="MFS general substrate transporter like domains"/>
    <property type="match status" value="1"/>
</dbReference>
<dbReference type="PANTHER" id="PTHR48021:SF89">
    <property type="entry name" value="FI02132P-RELATED"/>
    <property type="match status" value="1"/>
</dbReference>
<dbReference type="PANTHER" id="PTHR48021">
    <property type="match status" value="1"/>
</dbReference>
<dbReference type="InterPro" id="IPR036259">
    <property type="entry name" value="MFS_trans_sf"/>
</dbReference>
<evidence type="ECO:0000256" key="1">
    <source>
        <dbReference type="ARBA" id="ARBA00004141"/>
    </source>
</evidence>
<feature type="domain" description="Major facilitator superfamily (MFS) profile" evidence="5">
    <location>
        <begin position="1"/>
        <end position="72"/>
    </location>
</feature>
<comment type="caution">
    <text evidence="6">The sequence shown here is derived from an EMBL/GenBank/DDBJ whole genome shotgun (WGS) entry which is preliminary data.</text>
</comment>
<dbReference type="Pfam" id="PF00083">
    <property type="entry name" value="Sugar_tr"/>
    <property type="match status" value="1"/>
</dbReference>
<comment type="subcellular location">
    <subcellularLocation>
        <location evidence="1">Membrane</location>
        <topology evidence="1">Multi-pass membrane protein</topology>
    </subcellularLocation>
</comment>
<accession>A0A6A4JBR2</accession>
<dbReference type="GO" id="GO:0016020">
    <property type="term" value="C:membrane"/>
    <property type="evidence" value="ECO:0007669"/>
    <property type="project" value="UniProtKB-SubCell"/>
</dbReference>
<dbReference type="EMBL" id="WIXP02000012">
    <property type="protein sequence ID" value="KAF6202411.1"/>
    <property type="molecule type" value="Genomic_DNA"/>
</dbReference>
<evidence type="ECO:0000259" key="5">
    <source>
        <dbReference type="PROSITE" id="PS50850"/>
    </source>
</evidence>
<keyword evidence="2" id="KW-0812">Transmembrane</keyword>
<keyword evidence="4" id="KW-0472">Membrane</keyword>
<dbReference type="InterPro" id="IPR005828">
    <property type="entry name" value="MFS_sugar_transport-like"/>
</dbReference>
<dbReference type="GO" id="GO:0022857">
    <property type="term" value="F:transmembrane transporter activity"/>
    <property type="evidence" value="ECO:0007669"/>
    <property type="project" value="InterPro"/>
</dbReference>
<dbReference type="Proteomes" id="UP000466442">
    <property type="component" value="Linkage Group LG12"/>
</dbReference>
<dbReference type="InterPro" id="IPR020846">
    <property type="entry name" value="MFS_dom"/>
</dbReference>
<keyword evidence="3" id="KW-1133">Transmembrane helix</keyword>
<evidence type="ECO:0000256" key="4">
    <source>
        <dbReference type="ARBA" id="ARBA00023136"/>
    </source>
</evidence>
<sequence>MDKQGLAEYFPNSTRGLASGITIFNITVMSTVTLKMYQVVADNVGLYCIYAIFTAFAFVGSIGIYFFVPETKGLTFDQIQKLL</sequence>
<organism evidence="6 7">
    <name type="scientific">Apolygus lucorum</name>
    <name type="common">Small green plant bug</name>
    <name type="synonym">Lygocoris lucorum</name>
    <dbReference type="NCBI Taxonomy" id="248454"/>
    <lineage>
        <taxon>Eukaryota</taxon>
        <taxon>Metazoa</taxon>
        <taxon>Ecdysozoa</taxon>
        <taxon>Arthropoda</taxon>
        <taxon>Hexapoda</taxon>
        <taxon>Insecta</taxon>
        <taxon>Pterygota</taxon>
        <taxon>Neoptera</taxon>
        <taxon>Paraneoptera</taxon>
        <taxon>Hemiptera</taxon>
        <taxon>Heteroptera</taxon>
        <taxon>Panheteroptera</taxon>
        <taxon>Cimicomorpha</taxon>
        <taxon>Miridae</taxon>
        <taxon>Mirini</taxon>
        <taxon>Apolygus</taxon>
    </lineage>
</organism>
<evidence type="ECO:0000313" key="6">
    <source>
        <dbReference type="EMBL" id="KAF6202411.1"/>
    </source>
</evidence>
<evidence type="ECO:0000313" key="7">
    <source>
        <dbReference type="Proteomes" id="UP000466442"/>
    </source>
</evidence>
<evidence type="ECO:0000256" key="3">
    <source>
        <dbReference type="ARBA" id="ARBA00022989"/>
    </source>
</evidence>